<protein>
    <submittedName>
        <fullName evidence="1">Tape measure domain-containing protein</fullName>
    </submittedName>
</protein>
<dbReference type="InterPro" id="IPR013491">
    <property type="entry name" value="Tape_meas_N"/>
</dbReference>
<evidence type="ECO:0000313" key="2">
    <source>
        <dbReference type="Proteomes" id="UP000789738"/>
    </source>
</evidence>
<reference evidence="1" key="1">
    <citation type="submission" date="2021-10" db="EMBL/GenBank/DDBJ databases">
        <authorList>
            <person name="Mesa V."/>
        </authorList>
    </citation>
    <scope>NUCLEOTIDE SEQUENCE</scope>
    <source>
        <strain evidence="1">CC3_PB</strain>
    </source>
</reference>
<accession>A0AA86JH04</accession>
<proteinExistence type="predicted"/>
<dbReference type="RefSeq" id="WP_210885927.1">
    <property type="nucleotide sequence ID" value="NZ_CAKJVE010000004.1"/>
</dbReference>
<dbReference type="Proteomes" id="UP000789738">
    <property type="component" value="Unassembled WGS sequence"/>
</dbReference>
<evidence type="ECO:0000313" key="1">
    <source>
        <dbReference type="EMBL" id="CAG9705574.1"/>
    </source>
</evidence>
<dbReference type="AlphaFoldDB" id="A0AA86JH04"/>
<dbReference type="EMBL" id="CAKJVE010000004">
    <property type="protein sequence ID" value="CAG9705574.1"/>
    <property type="molecule type" value="Genomic_DNA"/>
</dbReference>
<name>A0AA86JH04_9CLOT</name>
<dbReference type="Pfam" id="PF20155">
    <property type="entry name" value="TMP_3"/>
    <property type="match status" value="1"/>
</dbReference>
<comment type="caution">
    <text evidence="1">The sequence shown here is derived from an EMBL/GenBank/DDBJ whole genome shotgun (WGS) entry which is preliminary data.</text>
</comment>
<sequence>MATIRGVIQIQDQMSPAFRAMNNAMNICISSFQNLQDVSSNSVDTASLQAAQRELQNAEVAINQVEENIDKAKRGQDNFNNSVKNGHGIMDGLVGKVKSLVGAYLGFQAVKGIINLSDEFTQTKARLDMMNDGLQTTSELQDMIFQSAQRSRAAYQDTAQAVSKMGILAKDAFSSNEEVVAFMEQINKQFTIAGTNAQGVEAATLQLTQAMGAGVLRGEELNSIFEQAPTIIQGIAEYMDVPVGKIKEMAADGQITADIVKKAMFAIADETNAKFESMPKTIGQIWTSIKNNALMAFQPILLKINEVANNPGFTTLANNIAGVCGIIAVQLLNIINIVCSVAQFFSDNWGIIEPIIWGVVAALIVYNATMGIAWLTTLKDVAAKTASTIALWAEQAALIATTFAQQGLNAALAMCPITWIIIAIIAIIAALYAVVGAINKAKGTSISATGIIAGVFWTLGATIWNIIAYTWNKFAAFAEFLANVFRNPVYSIKVLFANLAINFLDICASMTSGIDSFATNFANAVIDGVNGAIKGLNWFIEKCNEVLGTDFGTFGTIEHTSSITSSIQGAKASIQDWLGDKPEDYIEIPKMQMKDLGGAAIAGYNWGSNAVDKVKGMFSNDGTDAGSPFDYADLLANAEAMSPNIADTAKNTGAMKDALDIAEEDLKYMRDMAETEAINRFTTAEIKVDMTNHNTVNNDMDIDGIIDELGSRLEESLYEVAEGATYGV</sequence>
<organism evidence="1 2">
    <name type="scientific">Clostridium neonatale</name>
    <dbReference type="NCBI Taxonomy" id="137838"/>
    <lineage>
        <taxon>Bacteria</taxon>
        <taxon>Bacillati</taxon>
        <taxon>Bacillota</taxon>
        <taxon>Clostridia</taxon>
        <taxon>Eubacteriales</taxon>
        <taxon>Clostridiaceae</taxon>
        <taxon>Clostridium</taxon>
    </lineage>
</organism>
<dbReference type="NCBIfam" id="TIGR02675">
    <property type="entry name" value="tape_meas_nterm"/>
    <property type="match status" value="1"/>
</dbReference>
<gene>
    <name evidence="1" type="ORF">CNEO_41942</name>
</gene>